<accession>A0A8H5LH30</accession>
<dbReference type="OrthoDB" id="8117402at2759"/>
<dbReference type="EMBL" id="JAACJO010000006">
    <property type="protein sequence ID" value="KAF5357200.1"/>
    <property type="molecule type" value="Genomic_DNA"/>
</dbReference>
<dbReference type="PROSITE" id="PS50097">
    <property type="entry name" value="BTB"/>
    <property type="match status" value="1"/>
</dbReference>
<dbReference type="AlphaFoldDB" id="A0A8H5LH30"/>
<dbReference type="InterPro" id="IPR000210">
    <property type="entry name" value="BTB/POZ_dom"/>
</dbReference>
<dbReference type="SUPFAM" id="SSF54695">
    <property type="entry name" value="POZ domain"/>
    <property type="match status" value="1"/>
</dbReference>
<dbReference type="Gene3D" id="3.30.710.10">
    <property type="entry name" value="Potassium Channel Kv1.1, Chain A"/>
    <property type="match status" value="2"/>
</dbReference>
<feature type="domain" description="BTB" evidence="1">
    <location>
        <begin position="19"/>
        <end position="95"/>
    </location>
</feature>
<reference evidence="2 3" key="1">
    <citation type="journal article" date="2020" name="ISME J.">
        <title>Uncovering the hidden diversity of litter-decomposition mechanisms in mushroom-forming fungi.</title>
        <authorList>
            <person name="Floudas D."/>
            <person name="Bentzer J."/>
            <person name="Ahren D."/>
            <person name="Johansson T."/>
            <person name="Persson P."/>
            <person name="Tunlid A."/>
        </authorList>
    </citation>
    <scope>NUCLEOTIDE SEQUENCE [LARGE SCALE GENOMIC DNA]</scope>
    <source>
        <strain evidence="2 3">CBS 146.42</strain>
    </source>
</reference>
<keyword evidence="3" id="KW-1185">Reference proteome</keyword>
<organism evidence="2 3">
    <name type="scientific">Leucocoprinus leucothites</name>
    <dbReference type="NCBI Taxonomy" id="201217"/>
    <lineage>
        <taxon>Eukaryota</taxon>
        <taxon>Fungi</taxon>
        <taxon>Dikarya</taxon>
        <taxon>Basidiomycota</taxon>
        <taxon>Agaricomycotina</taxon>
        <taxon>Agaricomycetes</taxon>
        <taxon>Agaricomycetidae</taxon>
        <taxon>Agaricales</taxon>
        <taxon>Agaricineae</taxon>
        <taxon>Agaricaceae</taxon>
        <taxon>Leucocoprinus</taxon>
    </lineage>
</organism>
<dbReference type="InterPro" id="IPR011333">
    <property type="entry name" value="SKP1/BTB/POZ_sf"/>
</dbReference>
<gene>
    <name evidence="2" type="ORF">D9756_006592</name>
</gene>
<name>A0A8H5LH30_9AGAR</name>
<evidence type="ECO:0000313" key="3">
    <source>
        <dbReference type="Proteomes" id="UP000559027"/>
    </source>
</evidence>
<sequence length="680" mass="77112">MAAVSTTVTHDEAYYFEDGSCVLKVENYLFNLHRSTLRRHSGFFRDMFAIPQEKLDDRGNTEGSSDDHPIVCSDSAEAFRAWCWVLYAGFNELKVAKEDENFTEKEYTHIAALSHKYGCDAIEKWARELLDAKLDQSESVPGGSKNIRKATLKYIVRTSMQCGWSHTQKTSETLLLDLTGRTAAGLREMLTFADSVSSSRLRARAYYAFLQSVNWQLSPAPGPKTGVLKLASEESISQSWWDPWYSLSDAEKITLYRGFHGLSRLQNQLRAIPHTTNGDSNCRCRSNWGHPSLQSMWDRVGKDLVHCIGPKEFLLVVPPSCDISSTEMATLTVIHDETYYFEDGSCVLKVENYLFNLHRSILRRHSGFFHDMFAIPQETLDDRGSVEGSSDEHPIVCNDTVGAFRAWCWVLYAGFNELEIAKQGHNFYEEQYTHIAALSHKYACDAIEKWARELLDAKLDQAASSPSSIKKRTLKYIVRTSMKCGWLSTQKASEKLLLDFTGGTAADLSEMLKFADSLSNPQQVKARAYYAFLDSIDWQLCPAAATSGRGLNLASEDITSQSWWDPWDALTDAGKITLYRGFHGLTCLQSQLQGLPQFNGGGICRCNRVWASNTWSIRERRARECDHYKGPKEFLVEMKNTMNGYPDCSGDDECPLVQLSKDIEEFLEKFDERLVKFFQT</sequence>
<protein>
    <recommendedName>
        <fullName evidence="1">BTB domain-containing protein</fullName>
    </recommendedName>
</protein>
<proteinExistence type="predicted"/>
<dbReference type="CDD" id="cd18186">
    <property type="entry name" value="BTB_POZ_ZBTB_KLHL-like"/>
    <property type="match status" value="1"/>
</dbReference>
<comment type="caution">
    <text evidence="2">The sequence shown here is derived from an EMBL/GenBank/DDBJ whole genome shotgun (WGS) entry which is preliminary data.</text>
</comment>
<evidence type="ECO:0000259" key="1">
    <source>
        <dbReference type="PROSITE" id="PS50097"/>
    </source>
</evidence>
<evidence type="ECO:0000313" key="2">
    <source>
        <dbReference type="EMBL" id="KAF5357200.1"/>
    </source>
</evidence>
<dbReference type="Proteomes" id="UP000559027">
    <property type="component" value="Unassembled WGS sequence"/>
</dbReference>
<dbReference type="SMART" id="SM00225">
    <property type="entry name" value="BTB"/>
    <property type="match status" value="2"/>
</dbReference>